<dbReference type="SUPFAM" id="SSF51556">
    <property type="entry name" value="Metallo-dependent hydrolases"/>
    <property type="match status" value="1"/>
</dbReference>
<dbReference type="SUPFAM" id="SSF51338">
    <property type="entry name" value="Composite domain of metallo-dependent hydrolases"/>
    <property type="match status" value="1"/>
</dbReference>
<dbReference type="Gene3D" id="2.30.40.10">
    <property type="entry name" value="Urease, subunit C, domain 1"/>
    <property type="match status" value="1"/>
</dbReference>
<feature type="domain" description="Amidohydrolase-related" evidence="1">
    <location>
        <begin position="109"/>
        <end position="322"/>
    </location>
</feature>
<sequence length="499" mass="53237">MPLQIHRLAGARPSPGAGRPTLLLAAALAGLCAVSSAWGQTPQLSAQTQQFVKYAQPLLAITHVRVIDGNGTPARENQTVLLRDGVIAAVGRHVKLPKEATVVDGSGHTLIPGLVGMHDHMFYPAPKVNPEAKEAIYPEQASSFPKLYLAGGVTSIRTTGSTEPYIDLELKKAIDAGKVPGPKMHTTGPYLEGKGSFTPQMHELADAADTTDTVNYWIGEGATSFKAYMHITRSELAAAIAAAHAKHIKVTGHLCAIGFTEAADIGIDDLEHGLPVDTEFSAGKQPDVCPDTKAAVAHLATMSVDDPRIQQLIRTLVSKHVAVTSTLPVFETFVPGRAPVDQRVLDAMLPETRVEYLKGRERIAGMHDSPWPKMFKLEQEFEHAFVQQGGTLLAGLDPTGYGGVIAGYGDQREVELLVEAGFTPVQAIRIATLNGARFMGEDKRIGSIETGKAADLVLIDGNPAKNIKDIENVVLVFKDGVGYDPARLVKAANGTVGLR</sequence>
<dbReference type="Gene3D" id="1.20.58.520">
    <property type="entry name" value="Amidohydrolase"/>
    <property type="match status" value="1"/>
</dbReference>
<dbReference type="RefSeq" id="WP_114340959.1">
    <property type="nucleotide sequence ID" value="NZ_QFWQ01000003.1"/>
</dbReference>
<dbReference type="Gene3D" id="3.30.110.90">
    <property type="entry name" value="Amidohydrolase"/>
    <property type="match status" value="1"/>
</dbReference>
<dbReference type="Gene3D" id="3.40.50.10910">
    <property type="entry name" value="Amidohydrolase"/>
    <property type="match status" value="1"/>
</dbReference>
<keyword evidence="2" id="KW-0378">Hydrolase</keyword>
<proteinExistence type="predicted"/>
<dbReference type="GO" id="GO:0016810">
    <property type="term" value="F:hydrolase activity, acting on carbon-nitrogen (but not peptide) bonds"/>
    <property type="evidence" value="ECO:0007669"/>
    <property type="project" value="InterPro"/>
</dbReference>
<dbReference type="InterPro" id="IPR011059">
    <property type="entry name" value="Metal-dep_hydrolase_composite"/>
</dbReference>
<protein>
    <submittedName>
        <fullName evidence="2">Amidohydrolase</fullName>
    </submittedName>
</protein>
<organism evidence="2 3">
    <name type="scientific">Rhodanobacter denitrificans</name>
    <dbReference type="NCBI Taxonomy" id="666685"/>
    <lineage>
        <taxon>Bacteria</taxon>
        <taxon>Pseudomonadati</taxon>
        <taxon>Pseudomonadota</taxon>
        <taxon>Gammaproteobacteria</taxon>
        <taxon>Lysobacterales</taxon>
        <taxon>Rhodanobacteraceae</taxon>
        <taxon>Rhodanobacter</taxon>
    </lineage>
</organism>
<keyword evidence="3" id="KW-1185">Reference proteome</keyword>
<gene>
    <name evidence="2" type="ORF">DEO45_03780</name>
</gene>
<dbReference type="Pfam" id="PF01979">
    <property type="entry name" value="Amidohydro_1"/>
    <property type="match status" value="2"/>
</dbReference>
<reference evidence="2 3" key="1">
    <citation type="submission" date="2018-05" db="EMBL/GenBank/DDBJ databases">
        <title>Draft genome sequence of Rhodanobacter denitrificans Yn1 isolated from gold copper mine.</title>
        <authorList>
            <person name="Yang N."/>
            <person name="Mazhar H.S."/>
            <person name="Rensing C."/>
        </authorList>
    </citation>
    <scope>NUCLEOTIDE SEQUENCE [LARGE SCALE GENOMIC DNA]</scope>
    <source>
        <strain evidence="2 3">Yn1</strain>
    </source>
</reference>
<dbReference type="Proteomes" id="UP000252387">
    <property type="component" value="Unassembled WGS sequence"/>
</dbReference>
<dbReference type="PANTHER" id="PTHR43135:SF3">
    <property type="entry name" value="ALPHA-D-RIBOSE 1-METHYLPHOSPHONATE 5-TRIPHOSPHATE DIPHOSPHATASE"/>
    <property type="match status" value="1"/>
</dbReference>
<evidence type="ECO:0000313" key="3">
    <source>
        <dbReference type="Proteomes" id="UP000252387"/>
    </source>
</evidence>
<dbReference type="InterPro" id="IPR006680">
    <property type="entry name" value="Amidohydro-rel"/>
</dbReference>
<dbReference type="InterPro" id="IPR051781">
    <property type="entry name" value="Metallo-dep_Hydrolase"/>
</dbReference>
<dbReference type="PANTHER" id="PTHR43135">
    <property type="entry name" value="ALPHA-D-RIBOSE 1-METHYLPHOSPHONATE 5-TRIPHOSPHATE DIPHOSPHATASE"/>
    <property type="match status" value="1"/>
</dbReference>
<dbReference type="OrthoDB" id="9807210at2"/>
<evidence type="ECO:0000313" key="2">
    <source>
        <dbReference type="EMBL" id="RCS30882.1"/>
    </source>
</evidence>
<dbReference type="EMBL" id="QFWQ01000003">
    <property type="protein sequence ID" value="RCS30882.1"/>
    <property type="molecule type" value="Genomic_DNA"/>
</dbReference>
<name>A0A368KG50_9GAMM</name>
<accession>A0A368KG50</accession>
<dbReference type="AlphaFoldDB" id="A0A368KG50"/>
<feature type="domain" description="Amidohydrolase-related" evidence="1">
    <location>
        <begin position="415"/>
        <end position="480"/>
    </location>
</feature>
<dbReference type="InterPro" id="IPR032466">
    <property type="entry name" value="Metal_Hydrolase"/>
</dbReference>
<comment type="caution">
    <text evidence="2">The sequence shown here is derived from an EMBL/GenBank/DDBJ whole genome shotgun (WGS) entry which is preliminary data.</text>
</comment>
<evidence type="ECO:0000259" key="1">
    <source>
        <dbReference type="Pfam" id="PF01979"/>
    </source>
</evidence>